<proteinExistence type="predicted"/>
<reference evidence="1" key="2">
    <citation type="journal article" date="2015" name="Data Brief">
        <title>Shoot transcriptome of the giant reed, Arundo donax.</title>
        <authorList>
            <person name="Barrero R.A."/>
            <person name="Guerrero F.D."/>
            <person name="Moolhuijzen P."/>
            <person name="Goolsby J.A."/>
            <person name="Tidwell J."/>
            <person name="Bellgard S.E."/>
            <person name="Bellgard M.I."/>
        </authorList>
    </citation>
    <scope>NUCLEOTIDE SEQUENCE</scope>
    <source>
        <tissue evidence="1">Shoot tissue taken approximately 20 cm above the soil surface</tissue>
    </source>
</reference>
<dbReference type="EMBL" id="GBRH01247651">
    <property type="protein sequence ID" value="JAD50244.1"/>
    <property type="molecule type" value="Transcribed_RNA"/>
</dbReference>
<evidence type="ECO:0000313" key="1">
    <source>
        <dbReference type="EMBL" id="JAD50244.1"/>
    </source>
</evidence>
<accession>A0A0A9AF06</accession>
<sequence>MNIAHTTQFFYEYCMFIAARASIKLFDWALPRDR</sequence>
<protein>
    <submittedName>
        <fullName evidence="1">Uncharacterized protein</fullName>
    </submittedName>
</protein>
<name>A0A0A9AF06_ARUDO</name>
<reference evidence="1" key="1">
    <citation type="submission" date="2014-09" db="EMBL/GenBank/DDBJ databases">
        <authorList>
            <person name="Magalhaes I.L.F."/>
            <person name="Oliveira U."/>
            <person name="Santos F.R."/>
            <person name="Vidigal T.H.D.A."/>
            <person name="Brescovit A.D."/>
            <person name="Santos A.J."/>
        </authorList>
    </citation>
    <scope>NUCLEOTIDE SEQUENCE</scope>
    <source>
        <tissue evidence="1">Shoot tissue taken approximately 20 cm above the soil surface</tissue>
    </source>
</reference>
<dbReference type="AlphaFoldDB" id="A0A0A9AF06"/>
<organism evidence="1">
    <name type="scientific">Arundo donax</name>
    <name type="common">Giant reed</name>
    <name type="synonym">Donax arundinaceus</name>
    <dbReference type="NCBI Taxonomy" id="35708"/>
    <lineage>
        <taxon>Eukaryota</taxon>
        <taxon>Viridiplantae</taxon>
        <taxon>Streptophyta</taxon>
        <taxon>Embryophyta</taxon>
        <taxon>Tracheophyta</taxon>
        <taxon>Spermatophyta</taxon>
        <taxon>Magnoliopsida</taxon>
        <taxon>Liliopsida</taxon>
        <taxon>Poales</taxon>
        <taxon>Poaceae</taxon>
        <taxon>PACMAD clade</taxon>
        <taxon>Arundinoideae</taxon>
        <taxon>Arundineae</taxon>
        <taxon>Arundo</taxon>
    </lineage>
</organism>